<accession>A0A1M5PN97</accession>
<dbReference type="EMBL" id="FQUQ01000010">
    <property type="protein sequence ID" value="SHH03220.1"/>
    <property type="molecule type" value="Genomic_DNA"/>
</dbReference>
<organism evidence="1 2">
    <name type="scientific">Pedobacter caeni</name>
    <dbReference type="NCBI Taxonomy" id="288992"/>
    <lineage>
        <taxon>Bacteria</taxon>
        <taxon>Pseudomonadati</taxon>
        <taxon>Bacteroidota</taxon>
        <taxon>Sphingobacteriia</taxon>
        <taxon>Sphingobacteriales</taxon>
        <taxon>Sphingobacteriaceae</taxon>
        <taxon>Pedobacter</taxon>
    </lineage>
</organism>
<evidence type="ECO:0000313" key="1">
    <source>
        <dbReference type="EMBL" id="SHH03220.1"/>
    </source>
</evidence>
<keyword evidence="2" id="KW-1185">Reference proteome</keyword>
<name>A0A1M5PN97_9SPHI</name>
<dbReference type="Proteomes" id="UP000184287">
    <property type="component" value="Unassembled WGS sequence"/>
</dbReference>
<reference evidence="2" key="1">
    <citation type="submission" date="2016-11" db="EMBL/GenBank/DDBJ databases">
        <authorList>
            <person name="Varghese N."/>
            <person name="Submissions S."/>
        </authorList>
    </citation>
    <scope>NUCLEOTIDE SEQUENCE [LARGE SCALE GENOMIC DNA]</scope>
    <source>
        <strain evidence="2">DSM 16990</strain>
    </source>
</reference>
<evidence type="ECO:0000313" key="2">
    <source>
        <dbReference type="Proteomes" id="UP000184287"/>
    </source>
</evidence>
<dbReference type="AlphaFoldDB" id="A0A1M5PN97"/>
<dbReference type="RefSeq" id="WP_073238953.1">
    <property type="nucleotide sequence ID" value="NZ_FQUQ01000010.1"/>
</dbReference>
<protein>
    <recommendedName>
        <fullName evidence="3">Transposase</fullName>
    </recommendedName>
</protein>
<evidence type="ECO:0008006" key="3">
    <source>
        <dbReference type="Google" id="ProtNLM"/>
    </source>
</evidence>
<dbReference type="STRING" id="288992.SAMN04488522_11022"/>
<gene>
    <name evidence="1" type="ORF">SAMN04488522_11022</name>
</gene>
<proteinExistence type="predicted"/>
<sequence length="68" mass="7598">MALKLSDFFKVEGDPCYRIGERKGELKGEIKGKKKTTLTIARKMKSEGLSILLISKATTLSIDQIKKL</sequence>